<dbReference type="HOGENOM" id="CLU_1409621_0_0_1"/>
<proteinExistence type="predicted"/>
<organism evidence="1 2">
    <name type="scientific">Sphaerobolus stellatus (strain SS14)</name>
    <dbReference type="NCBI Taxonomy" id="990650"/>
    <lineage>
        <taxon>Eukaryota</taxon>
        <taxon>Fungi</taxon>
        <taxon>Dikarya</taxon>
        <taxon>Basidiomycota</taxon>
        <taxon>Agaricomycotina</taxon>
        <taxon>Agaricomycetes</taxon>
        <taxon>Phallomycetidae</taxon>
        <taxon>Geastrales</taxon>
        <taxon>Sphaerobolaceae</taxon>
        <taxon>Sphaerobolus</taxon>
    </lineage>
</organism>
<keyword evidence="2" id="KW-1185">Reference proteome</keyword>
<protein>
    <submittedName>
        <fullName evidence="1">Uncharacterized protein</fullName>
    </submittedName>
</protein>
<evidence type="ECO:0000313" key="1">
    <source>
        <dbReference type="EMBL" id="KIJ46638.1"/>
    </source>
</evidence>
<dbReference type="Proteomes" id="UP000054279">
    <property type="component" value="Unassembled WGS sequence"/>
</dbReference>
<dbReference type="AlphaFoldDB" id="A0A0C9W4T4"/>
<name>A0A0C9W4T4_SPHS4</name>
<evidence type="ECO:0000313" key="2">
    <source>
        <dbReference type="Proteomes" id="UP000054279"/>
    </source>
</evidence>
<accession>A0A0C9W4T4</accession>
<sequence length="193" mass="22118">MYYTWIYEYLQPGGNYRNYCQSSGIPKKYSNTHLVIADYETAGGPCDLSMLTISPDTDPQRILQQLTSPSPCGGLRFVAIWCMSGAEKSIHSNVSHFLPSVCMILTLRCLQQLFRSWNRIHGRSFEEPEHQPSLSQATLTRKPVVLVWSTCISTVIWLTQAHREFRIWEFPKQLHSSCYQPVSSELVSIQKTI</sequence>
<dbReference type="EMBL" id="KN837106">
    <property type="protein sequence ID" value="KIJ46638.1"/>
    <property type="molecule type" value="Genomic_DNA"/>
</dbReference>
<gene>
    <name evidence="1" type="ORF">M422DRAFT_249794</name>
</gene>
<reference evidence="1 2" key="1">
    <citation type="submission" date="2014-06" db="EMBL/GenBank/DDBJ databases">
        <title>Evolutionary Origins and Diversification of the Mycorrhizal Mutualists.</title>
        <authorList>
            <consortium name="DOE Joint Genome Institute"/>
            <consortium name="Mycorrhizal Genomics Consortium"/>
            <person name="Kohler A."/>
            <person name="Kuo A."/>
            <person name="Nagy L.G."/>
            <person name="Floudas D."/>
            <person name="Copeland A."/>
            <person name="Barry K.W."/>
            <person name="Cichocki N."/>
            <person name="Veneault-Fourrey C."/>
            <person name="LaButti K."/>
            <person name="Lindquist E.A."/>
            <person name="Lipzen A."/>
            <person name="Lundell T."/>
            <person name="Morin E."/>
            <person name="Murat C."/>
            <person name="Riley R."/>
            <person name="Ohm R."/>
            <person name="Sun H."/>
            <person name="Tunlid A."/>
            <person name="Henrissat B."/>
            <person name="Grigoriev I.V."/>
            <person name="Hibbett D.S."/>
            <person name="Martin F."/>
        </authorList>
    </citation>
    <scope>NUCLEOTIDE SEQUENCE [LARGE SCALE GENOMIC DNA]</scope>
    <source>
        <strain evidence="1 2">SS14</strain>
    </source>
</reference>